<accession>A0A2P6NM74</accession>
<name>A0A2P6NM74_9EUKA</name>
<sequence>METKSKSIGTFLSPDDPWSPTLCFEEGSVTFQHGGTFTFGPNGNVPRIQCDFGSSAGFSCDTILFDKLLGESTSWCWSDYDYDTNRGESRAALIEIKLPSLGLSTYSFAVEVPGLTQPTLGRFMVTDLLTILHRGHCASPIKLPVDDNGRLTMDGQAVPLSDGLYSLTPPPDFPTARSKLIQSPIGQHLHTAMRDEYGQGVKLKKEGQTDLALIHFQRVSVYGYFIFQSDEMANAHRAVAACHRDRGEYGVALSWAKRSRELQANESIAVMIESIEEKIKK</sequence>
<organism evidence="1 2">
    <name type="scientific">Planoprotostelium fungivorum</name>
    <dbReference type="NCBI Taxonomy" id="1890364"/>
    <lineage>
        <taxon>Eukaryota</taxon>
        <taxon>Amoebozoa</taxon>
        <taxon>Evosea</taxon>
        <taxon>Variosea</taxon>
        <taxon>Cavosteliida</taxon>
        <taxon>Cavosteliaceae</taxon>
        <taxon>Planoprotostelium</taxon>
    </lineage>
</organism>
<keyword evidence="2" id="KW-1185">Reference proteome</keyword>
<protein>
    <submittedName>
        <fullName evidence="1">Uncharacterized protein</fullName>
    </submittedName>
</protein>
<comment type="caution">
    <text evidence="1">The sequence shown here is derived from an EMBL/GenBank/DDBJ whole genome shotgun (WGS) entry which is preliminary data.</text>
</comment>
<proteinExistence type="predicted"/>
<gene>
    <name evidence="1" type="ORF">PROFUN_07248</name>
</gene>
<reference evidence="1 2" key="1">
    <citation type="journal article" date="2018" name="Genome Biol. Evol.">
        <title>Multiple Roots of Fruiting Body Formation in Amoebozoa.</title>
        <authorList>
            <person name="Hillmann F."/>
            <person name="Forbes G."/>
            <person name="Novohradska S."/>
            <person name="Ferling I."/>
            <person name="Riege K."/>
            <person name="Groth M."/>
            <person name="Westermann M."/>
            <person name="Marz M."/>
            <person name="Spaller T."/>
            <person name="Winckler T."/>
            <person name="Schaap P."/>
            <person name="Glockner G."/>
        </authorList>
    </citation>
    <scope>NUCLEOTIDE SEQUENCE [LARGE SCALE GENOMIC DNA]</scope>
    <source>
        <strain evidence="1 2">Jena</strain>
    </source>
</reference>
<evidence type="ECO:0000313" key="1">
    <source>
        <dbReference type="EMBL" id="PRP85064.1"/>
    </source>
</evidence>
<dbReference type="AlphaFoldDB" id="A0A2P6NM74"/>
<dbReference type="EMBL" id="MDYQ01000051">
    <property type="protein sequence ID" value="PRP85064.1"/>
    <property type="molecule type" value="Genomic_DNA"/>
</dbReference>
<dbReference type="InParanoid" id="A0A2P6NM74"/>
<dbReference type="Proteomes" id="UP000241769">
    <property type="component" value="Unassembled WGS sequence"/>
</dbReference>
<evidence type="ECO:0000313" key="2">
    <source>
        <dbReference type="Proteomes" id="UP000241769"/>
    </source>
</evidence>